<feature type="compositionally biased region" description="Low complexity" evidence="9">
    <location>
        <begin position="238"/>
        <end position="257"/>
    </location>
</feature>
<feature type="transmembrane region" description="Helical" evidence="8">
    <location>
        <begin position="296"/>
        <end position="320"/>
    </location>
</feature>
<keyword evidence="8" id="KW-0645">Protease</keyword>
<name>A0A0N0VDD7_LEPPY</name>
<reference evidence="10 11" key="1">
    <citation type="submission" date="2015-07" db="EMBL/GenBank/DDBJ databases">
        <title>High-quality genome of monoxenous trypanosomatid Leptomonas pyrrhocoris.</title>
        <authorList>
            <person name="Flegontov P."/>
            <person name="Butenko A."/>
            <person name="Firsov S."/>
            <person name="Vlcek C."/>
            <person name="Logacheva M.D."/>
            <person name="Field M."/>
            <person name="Filatov D."/>
            <person name="Flegontova O."/>
            <person name="Gerasimov E."/>
            <person name="Jackson A.P."/>
            <person name="Kelly S."/>
            <person name="Opperdoes F."/>
            <person name="O'Reilly A."/>
            <person name="Votypka J."/>
            <person name="Yurchenko V."/>
            <person name="Lukes J."/>
        </authorList>
    </citation>
    <scope>NUCLEOTIDE SEQUENCE [LARGE SCALE GENOMIC DNA]</scope>
    <source>
        <strain evidence="10">H10</strain>
    </source>
</reference>
<keyword evidence="11" id="KW-1185">Reference proteome</keyword>
<dbReference type="GO" id="GO:0006509">
    <property type="term" value="P:membrane protein ectodomain proteolysis"/>
    <property type="evidence" value="ECO:0007669"/>
    <property type="project" value="TreeGrafter"/>
</dbReference>
<comment type="subcellular location">
    <subcellularLocation>
        <location evidence="8">Endoplasmic reticulum membrane</location>
        <topology evidence="8">Multi-pass membrane protein</topology>
    </subcellularLocation>
    <subcellularLocation>
        <location evidence="8">Golgi apparatus membrane</location>
        <topology evidence="8">Multi-pass membrane protein</topology>
    </subcellularLocation>
</comment>
<dbReference type="Gene3D" id="1.10.472.100">
    <property type="entry name" value="Presenilin"/>
    <property type="match status" value="1"/>
</dbReference>
<comment type="subunit">
    <text evidence="8">Homodimer.</text>
</comment>
<dbReference type="OrthoDB" id="432970at2759"/>
<evidence type="ECO:0000256" key="5">
    <source>
        <dbReference type="ARBA" id="ARBA00022989"/>
    </source>
</evidence>
<organism evidence="10 11">
    <name type="scientific">Leptomonas pyrrhocoris</name>
    <name type="common">Firebug parasite</name>
    <dbReference type="NCBI Taxonomy" id="157538"/>
    <lineage>
        <taxon>Eukaryota</taxon>
        <taxon>Discoba</taxon>
        <taxon>Euglenozoa</taxon>
        <taxon>Kinetoplastea</taxon>
        <taxon>Metakinetoplastina</taxon>
        <taxon>Trypanosomatida</taxon>
        <taxon>Trypanosomatidae</taxon>
        <taxon>Leishmaniinae</taxon>
        <taxon>Leptomonas</taxon>
    </lineage>
</organism>
<keyword evidence="4 8" id="KW-0914">Notch signaling pathway</keyword>
<dbReference type="GO" id="GO:0000139">
    <property type="term" value="C:Golgi membrane"/>
    <property type="evidence" value="ECO:0007669"/>
    <property type="project" value="UniProtKB-SubCell"/>
</dbReference>
<dbReference type="EMBL" id="LGTL01000026">
    <property type="protein sequence ID" value="KPA75025.1"/>
    <property type="molecule type" value="Genomic_DNA"/>
</dbReference>
<dbReference type="InterPro" id="IPR001108">
    <property type="entry name" value="Peptidase_A22A"/>
</dbReference>
<feature type="region of interest" description="Disordered" evidence="9">
    <location>
        <begin position="233"/>
        <end position="257"/>
    </location>
</feature>
<keyword evidence="2 8" id="KW-0812">Transmembrane</keyword>
<evidence type="ECO:0000256" key="9">
    <source>
        <dbReference type="SAM" id="MobiDB-lite"/>
    </source>
</evidence>
<gene>
    <name evidence="10" type="ORF">ABB37_08714</name>
</gene>
<keyword evidence="5 8" id="KW-1133">Transmembrane helix</keyword>
<comment type="caution">
    <text evidence="10">The sequence shown here is derived from an EMBL/GenBank/DDBJ whole genome shotgun (WGS) entry which is preliminary data.</text>
</comment>
<comment type="domain">
    <text evidence="8">The PAL motif is required for normal active site conformation.</text>
</comment>
<dbReference type="AlphaFoldDB" id="A0A0N0VDD7"/>
<feature type="transmembrane region" description="Helical" evidence="8">
    <location>
        <begin position="69"/>
        <end position="93"/>
    </location>
</feature>
<sequence>MSGVSLLDDAKLSRRVGVRFVSLVVPVTAAILAVVWSVCCLSPIYINSDAAPVWSMVNEADASGVGQRVAYSILSAVIVVVCVVLVTFLVVILYHFHLQIVLYGWLAFSAVSMLFLLLWVWLDLVCTYFQIPYNVLSMGAFVWNFGVVGLITLFYHSHPAVTQVYLVIASVLIAWSMTALPEWTTWSLLICIAAYDIVAVLWEQGPLHRLIKVAQDRNEPIPGFVYDSAHGVAPLSRQSPSQPSAAPATAPATGPPAGATVESGEYVLRHAAPFKLGLGDFIFYSLLVGRASLSGFVPWTFCLVSILAGMVGTLLSLLLFRTSLRALPALPCSIFISIVVFVLCILLVNPLSDFASHRLLVL</sequence>
<comment type="similarity">
    <text evidence="1 8">Belongs to the peptidase A22A family.</text>
</comment>
<feature type="transmembrane region" description="Helical" evidence="8">
    <location>
        <begin position="100"/>
        <end position="121"/>
    </location>
</feature>
<dbReference type="EMBL" id="LGTL01000026">
    <property type="protein sequence ID" value="KPA75024.1"/>
    <property type="molecule type" value="Genomic_DNA"/>
</dbReference>
<evidence type="ECO:0000256" key="7">
    <source>
        <dbReference type="ARBA" id="ARBA00023136"/>
    </source>
</evidence>
<dbReference type="GO" id="GO:0016485">
    <property type="term" value="P:protein processing"/>
    <property type="evidence" value="ECO:0007669"/>
    <property type="project" value="InterPro"/>
</dbReference>
<dbReference type="InterPro" id="IPR006639">
    <property type="entry name" value="Preselin/SPP"/>
</dbReference>
<dbReference type="PANTHER" id="PTHR10202:SF13">
    <property type="entry name" value="PRESENILIN HOMOLOG"/>
    <property type="match status" value="1"/>
</dbReference>
<dbReference type="OMA" id="TTNLMMF"/>
<feature type="transmembrane region" description="Helical" evidence="8">
    <location>
        <begin position="20"/>
        <end position="46"/>
    </location>
</feature>
<evidence type="ECO:0000256" key="8">
    <source>
        <dbReference type="RuleBase" id="RU361148"/>
    </source>
</evidence>
<accession>A0A0N0VDD7</accession>
<protein>
    <recommendedName>
        <fullName evidence="8">Presenilin</fullName>
        <ecNumber evidence="8">3.4.23.-</ecNumber>
    </recommendedName>
</protein>
<keyword evidence="6 8" id="KW-0333">Golgi apparatus</keyword>
<feature type="transmembrane region" description="Helical" evidence="8">
    <location>
        <begin position="160"/>
        <end position="177"/>
    </location>
</feature>
<evidence type="ECO:0000256" key="3">
    <source>
        <dbReference type="ARBA" id="ARBA00022824"/>
    </source>
</evidence>
<dbReference type="RefSeq" id="XP_015653463.1">
    <property type="nucleotide sequence ID" value="XM_015807805.1"/>
</dbReference>
<feature type="transmembrane region" description="Helical" evidence="8">
    <location>
        <begin position="326"/>
        <end position="348"/>
    </location>
</feature>
<dbReference type="GeneID" id="26908998"/>
<dbReference type="SMART" id="SM00730">
    <property type="entry name" value="PSN"/>
    <property type="match status" value="1"/>
</dbReference>
<keyword evidence="7 8" id="KW-0472">Membrane</keyword>
<dbReference type="Proteomes" id="UP000037923">
    <property type="component" value="Unassembled WGS sequence"/>
</dbReference>
<feature type="transmembrane region" description="Helical" evidence="8">
    <location>
        <begin position="133"/>
        <end position="153"/>
    </location>
</feature>
<comment type="function">
    <text evidence="8">Probable subunit of the gamma-secretase complex, an endoprotease complex that catalyzes the intramembrane cleavage of integral membrane proteins such as Notch receptors.</text>
</comment>
<evidence type="ECO:0000256" key="6">
    <source>
        <dbReference type="ARBA" id="ARBA00023034"/>
    </source>
</evidence>
<evidence type="ECO:0000313" key="11">
    <source>
        <dbReference type="Proteomes" id="UP000037923"/>
    </source>
</evidence>
<evidence type="ECO:0000256" key="2">
    <source>
        <dbReference type="ARBA" id="ARBA00022692"/>
    </source>
</evidence>
<keyword evidence="3 8" id="KW-0256">Endoplasmic reticulum</keyword>
<evidence type="ECO:0000256" key="4">
    <source>
        <dbReference type="ARBA" id="ARBA00022976"/>
    </source>
</evidence>
<dbReference type="GO" id="GO:0005789">
    <property type="term" value="C:endoplasmic reticulum membrane"/>
    <property type="evidence" value="ECO:0007669"/>
    <property type="project" value="UniProtKB-SubCell"/>
</dbReference>
<proteinExistence type="inferred from homology"/>
<dbReference type="GO" id="GO:0070765">
    <property type="term" value="C:gamma-secretase complex"/>
    <property type="evidence" value="ECO:0007669"/>
    <property type="project" value="TreeGrafter"/>
</dbReference>
<dbReference type="InterPro" id="IPR042524">
    <property type="entry name" value="Presenilin_C"/>
</dbReference>
<dbReference type="PANTHER" id="PTHR10202">
    <property type="entry name" value="PRESENILIN"/>
    <property type="match status" value="1"/>
</dbReference>
<dbReference type="VEuPathDB" id="TriTrypDB:LpyrH10_26_0090"/>
<dbReference type="RefSeq" id="XP_015653464.1">
    <property type="nucleotide sequence ID" value="XM_015807806.1"/>
</dbReference>
<dbReference type="Pfam" id="PF01080">
    <property type="entry name" value="Presenilin"/>
    <property type="match status" value="2"/>
</dbReference>
<keyword evidence="8" id="KW-0378">Hydrolase</keyword>
<dbReference type="EC" id="3.4.23.-" evidence="8"/>
<evidence type="ECO:0000313" key="10">
    <source>
        <dbReference type="EMBL" id="KPA75024.1"/>
    </source>
</evidence>
<dbReference type="PRINTS" id="PR01072">
    <property type="entry name" value="PRESENILIN"/>
</dbReference>
<dbReference type="GO" id="GO:0042500">
    <property type="term" value="F:aspartic endopeptidase activity, intramembrane cleaving"/>
    <property type="evidence" value="ECO:0007669"/>
    <property type="project" value="InterPro"/>
</dbReference>
<dbReference type="GO" id="GO:0007219">
    <property type="term" value="P:Notch signaling pathway"/>
    <property type="evidence" value="ECO:0007669"/>
    <property type="project" value="UniProtKB-KW"/>
</dbReference>
<evidence type="ECO:0000256" key="1">
    <source>
        <dbReference type="ARBA" id="ARBA00008604"/>
    </source>
</evidence>